<dbReference type="OrthoDB" id="5419086at2"/>
<reference evidence="3 4" key="1">
    <citation type="journal article" date="2018" name="Int. J. Syst. Evol. Microbiol.">
        <title>Parvibium lacunae gen. nov., sp. nov., a new member of the family Alcaligenaceae isolated from a freshwater pond.</title>
        <authorList>
            <person name="Chen W.M."/>
            <person name="Xie P.B."/>
            <person name="Hsu M.Y."/>
            <person name="Sheu S.Y."/>
        </authorList>
    </citation>
    <scope>NUCLEOTIDE SEQUENCE [LARGE SCALE GENOMIC DNA]</scope>
    <source>
        <strain evidence="3 4">KMB9</strain>
    </source>
</reference>
<dbReference type="EMBL" id="QPGB01000002">
    <property type="protein sequence ID" value="RCS58728.1"/>
    <property type="molecule type" value="Genomic_DNA"/>
</dbReference>
<evidence type="ECO:0000256" key="1">
    <source>
        <dbReference type="SAM" id="Phobius"/>
    </source>
</evidence>
<sequence>MRFLTPNAEFGLILTVLLLFVCAFLAATVLPLASEAWLVVAALLYPEWRWLLVAVATLGNSLGSATTYWLGRRLHDHFVAHRPRPSQLGPTALRLVARWGPPSLLLSWVPVLGDALVAVAGWLRLRFYSCMGWIALGKGARYVLLVWGAALL</sequence>
<dbReference type="PANTHER" id="PTHR42709:SF4">
    <property type="entry name" value="INNER MEMBRANE PROTEIN YQAA"/>
    <property type="match status" value="1"/>
</dbReference>
<comment type="caution">
    <text evidence="3">The sequence shown here is derived from an EMBL/GenBank/DDBJ whole genome shotgun (WGS) entry which is preliminary data.</text>
</comment>
<dbReference type="PANTHER" id="PTHR42709">
    <property type="entry name" value="ALKALINE PHOSPHATASE LIKE PROTEIN"/>
    <property type="match status" value="1"/>
</dbReference>
<feature type="transmembrane region" description="Helical" evidence="1">
    <location>
        <begin position="12"/>
        <end position="30"/>
    </location>
</feature>
<organism evidence="3 4">
    <name type="scientific">Parvibium lacunae</name>
    <dbReference type="NCBI Taxonomy" id="1888893"/>
    <lineage>
        <taxon>Bacteria</taxon>
        <taxon>Pseudomonadati</taxon>
        <taxon>Pseudomonadota</taxon>
        <taxon>Betaproteobacteria</taxon>
        <taxon>Burkholderiales</taxon>
        <taxon>Alcaligenaceae</taxon>
        <taxon>Parvibium</taxon>
    </lineage>
</organism>
<dbReference type="InterPro" id="IPR032816">
    <property type="entry name" value="VTT_dom"/>
</dbReference>
<gene>
    <name evidence="3" type="ORF">DU000_07605</name>
</gene>
<keyword evidence="1" id="KW-0812">Transmembrane</keyword>
<keyword evidence="1" id="KW-0472">Membrane</keyword>
<dbReference type="Pfam" id="PF09335">
    <property type="entry name" value="VTT_dom"/>
    <property type="match status" value="1"/>
</dbReference>
<accession>A0A368L591</accession>
<protein>
    <submittedName>
        <fullName evidence="3">DedA family protein</fullName>
    </submittedName>
</protein>
<keyword evidence="4" id="KW-1185">Reference proteome</keyword>
<dbReference type="InterPro" id="IPR051311">
    <property type="entry name" value="DedA_domain"/>
</dbReference>
<dbReference type="AlphaFoldDB" id="A0A368L591"/>
<dbReference type="Proteomes" id="UP000252357">
    <property type="component" value="Unassembled WGS sequence"/>
</dbReference>
<evidence type="ECO:0000313" key="3">
    <source>
        <dbReference type="EMBL" id="RCS58728.1"/>
    </source>
</evidence>
<evidence type="ECO:0000259" key="2">
    <source>
        <dbReference type="Pfam" id="PF09335"/>
    </source>
</evidence>
<name>A0A368L591_9BURK</name>
<evidence type="ECO:0000313" key="4">
    <source>
        <dbReference type="Proteomes" id="UP000252357"/>
    </source>
</evidence>
<feature type="transmembrane region" description="Helical" evidence="1">
    <location>
        <begin position="50"/>
        <end position="71"/>
    </location>
</feature>
<feature type="domain" description="VTT" evidence="2">
    <location>
        <begin position="34"/>
        <end position="146"/>
    </location>
</feature>
<proteinExistence type="predicted"/>
<keyword evidence="1" id="KW-1133">Transmembrane helix</keyword>